<keyword evidence="2" id="KW-1185">Reference proteome</keyword>
<dbReference type="Proteomes" id="UP001314170">
    <property type="component" value="Unassembled WGS sequence"/>
</dbReference>
<accession>A0AAV1SC95</accession>
<protein>
    <submittedName>
        <fullName evidence="1">Uncharacterized protein</fullName>
    </submittedName>
</protein>
<proteinExistence type="predicted"/>
<organism evidence="1 2">
    <name type="scientific">Dovyalis caffra</name>
    <dbReference type="NCBI Taxonomy" id="77055"/>
    <lineage>
        <taxon>Eukaryota</taxon>
        <taxon>Viridiplantae</taxon>
        <taxon>Streptophyta</taxon>
        <taxon>Embryophyta</taxon>
        <taxon>Tracheophyta</taxon>
        <taxon>Spermatophyta</taxon>
        <taxon>Magnoliopsida</taxon>
        <taxon>eudicotyledons</taxon>
        <taxon>Gunneridae</taxon>
        <taxon>Pentapetalae</taxon>
        <taxon>rosids</taxon>
        <taxon>fabids</taxon>
        <taxon>Malpighiales</taxon>
        <taxon>Salicaceae</taxon>
        <taxon>Flacourtieae</taxon>
        <taxon>Dovyalis</taxon>
    </lineage>
</organism>
<reference evidence="1 2" key="1">
    <citation type="submission" date="2024-01" db="EMBL/GenBank/DDBJ databases">
        <authorList>
            <person name="Waweru B."/>
        </authorList>
    </citation>
    <scope>NUCLEOTIDE SEQUENCE [LARGE SCALE GENOMIC DNA]</scope>
</reference>
<comment type="caution">
    <text evidence="1">The sequence shown here is derived from an EMBL/GenBank/DDBJ whole genome shotgun (WGS) entry which is preliminary data.</text>
</comment>
<dbReference type="AlphaFoldDB" id="A0AAV1SC95"/>
<evidence type="ECO:0000313" key="1">
    <source>
        <dbReference type="EMBL" id="CAK7347767.1"/>
    </source>
</evidence>
<name>A0AAV1SC95_9ROSI</name>
<gene>
    <name evidence="1" type="ORF">DCAF_LOCUS20455</name>
</gene>
<sequence length="118" mass="13805">MKLLAPVRAVHTLIIFLSDTEKYQSKWDEFVLPVGQGFDHFVPAGLTLPLYVQSKAQEEPLQMHKRHFVSSVSLAVMKRERLILRSDLLRKFNQAKIYVWDRRLLCNNTYFVKGIESN</sequence>
<evidence type="ECO:0000313" key="2">
    <source>
        <dbReference type="Proteomes" id="UP001314170"/>
    </source>
</evidence>
<dbReference type="EMBL" id="CAWUPB010001173">
    <property type="protein sequence ID" value="CAK7347767.1"/>
    <property type="molecule type" value="Genomic_DNA"/>
</dbReference>